<dbReference type="EMBL" id="JARQZJ010000071">
    <property type="protein sequence ID" value="KAK9881891.1"/>
    <property type="molecule type" value="Genomic_DNA"/>
</dbReference>
<sequence length="782" mass="91787">MDKNRNLKISFWNANSVLPKKDELTIFLEEHKIDIMLLSETFLKKTKDMKIRNYNIYRTDRRDGSKGGTAILIKNGIEHGELPKIEETNIESTGIRIEIEGRPTNIYSIYKSPLKEMKEEDIKKIFKSKVPTIAAGDINAKHTDWNCRVSNTSGRILSEIIEKHNIILAAPNEHTHISSNAGTTDILDIALMKNIRWNYEIESRMDLSSDHCPVIMELETTIDRENTTRKITNWRSFRENIEAKNMEINDHQQLEEAIFDLERRIKTAEEKSTKSIIINTKNEIPQHIKTLLAEKKIAKKKYIRTMHPEDKKKLNSLTNEIKSELREHSNEKWKEKMEALQTEDKSLWQMTKAITGKNKKRNIPFIKLGTEKAIIDAEKVETFAKMLEEQFKLNEGNKDYEFNSNIDRIGRKREDQENNEKQIEEITQEEVQENIKALKTRKAPGRDGVTNNSLKNLPTEIVKEIANIGNAVIKLEYYPKIWKKSETIMIHKNGKPVNEASSYRPINLLSAISKLIEKSIYKRLKEHVEEHGIIPKHQFGFRTEHTTTYQLARITEDIKEKLNVSTPTGAIFLDIEKAFDRVWHQGLIYKMKEKQFPRKITNIIMSYLEDRKYEVKIGNKKSKERKIEAGVPQASVLGPLLFNIYTSDTPKLKNCKIAQFADDTAIYISNRNRIRTHRGLQEDMEILEKYYRKWKIKINPTKTVGVYFDHKRRKCTKLPEMIEVEEQQIKWQKEAKYLGVILDEHLNFNRQIEENRKRPECYRDNYTPCCTAKVIYQWRIKN</sequence>
<dbReference type="InterPro" id="IPR043502">
    <property type="entry name" value="DNA/RNA_pol_sf"/>
</dbReference>
<organism evidence="3 4">
    <name type="scientific">Henosepilachna vigintioctopunctata</name>
    <dbReference type="NCBI Taxonomy" id="420089"/>
    <lineage>
        <taxon>Eukaryota</taxon>
        <taxon>Metazoa</taxon>
        <taxon>Ecdysozoa</taxon>
        <taxon>Arthropoda</taxon>
        <taxon>Hexapoda</taxon>
        <taxon>Insecta</taxon>
        <taxon>Pterygota</taxon>
        <taxon>Neoptera</taxon>
        <taxon>Endopterygota</taxon>
        <taxon>Coleoptera</taxon>
        <taxon>Polyphaga</taxon>
        <taxon>Cucujiformia</taxon>
        <taxon>Coccinelloidea</taxon>
        <taxon>Coccinellidae</taxon>
        <taxon>Epilachninae</taxon>
        <taxon>Epilachnini</taxon>
        <taxon>Henosepilachna</taxon>
    </lineage>
</organism>
<comment type="caution">
    <text evidence="3">The sequence shown here is derived from an EMBL/GenBank/DDBJ whole genome shotgun (WGS) entry which is preliminary data.</text>
</comment>
<dbReference type="PROSITE" id="PS50878">
    <property type="entry name" value="RT_POL"/>
    <property type="match status" value="1"/>
</dbReference>
<feature type="coiled-coil region" evidence="1">
    <location>
        <begin position="244"/>
        <end position="271"/>
    </location>
</feature>
<evidence type="ECO:0000259" key="2">
    <source>
        <dbReference type="PROSITE" id="PS50878"/>
    </source>
</evidence>
<evidence type="ECO:0000313" key="4">
    <source>
        <dbReference type="Proteomes" id="UP001431783"/>
    </source>
</evidence>
<protein>
    <recommendedName>
        <fullName evidence="2">Reverse transcriptase domain-containing protein</fullName>
    </recommendedName>
</protein>
<dbReference type="Pfam" id="PF14529">
    <property type="entry name" value="Exo_endo_phos_2"/>
    <property type="match status" value="1"/>
</dbReference>
<dbReference type="Gene3D" id="3.60.10.10">
    <property type="entry name" value="Endonuclease/exonuclease/phosphatase"/>
    <property type="match status" value="1"/>
</dbReference>
<evidence type="ECO:0000256" key="1">
    <source>
        <dbReference type="SAM" id="Coils"/>
    </source>
</evidence>
<accession>A0AAW1UE08</accession>
<dbReference type="InterPro" id="IPR052560">
    <property type="entry name" value="RdDP_mobile_element"/>
</dbReference>
<feature type="coiled-coil region" evidence="1">
    <location>
        <begin position="406"/>
        <end position="441"/>
    </location>
</feature>
<keyword evidence="4" id="KW-1185">Reference proteome</keyword>
<dbReference type="GO" id="GO:0003824">
    <property type="term" value="F:catalytic activity"/>
    <property type="evidence" value="ECO:0007669"/>
    <property type="project" value="InterPro"/>
</dbReference>
<reference evidence="3 4" key="1">
    <citation type="submission" date="2023-03" db="EMBL/GenBank/DDBJ databases">
        <title>Genome insight into feeding habits of ladybird beetles.</title>
        <authorList>
            <person name="Li H.-S."/>
            <person name="Huang Y.-H."/>
            <person name="Pang H."/>
        </authorList>
    </citation>
    <scope>NUCLEOTIDE SEQUENCE [LARGE SCALE GENOMIC DNA]</scope>
    <source>
        <strain evidence="3">SYSU_2023b</strain>
        <tissue evidence="3">Whole body</tissue>
    </source>
</reference>
<dbReference type="InterPro" id="IPR005135">
    <property type="entry name" value="Endo/exonuclease/phosphatase"/>
</dbReference>
<dbReference type="PANTHER" id="PTHR36688:SF2">
    <property type="entry name" value="ENDONUCLEASE_EXONUCLEASE_PHOSPHATASE DOMAIN-CONTAINING PROTEIN"/>
    <property type="match status" value="1"/>
</dbReference>
<dbReference type="InterPro" id="IPR036691">
    <property type="entry name" value="Endo/exonu/phosph_ase_sf"/>
</dbReference>
<dbReference type="PANTHER" id="PTHR36688">
    <property type="entry name" value="ENDO/EXONUCLEASE/PHOSPHATASE DOMAIN-CONTAINING PROTEIN"/>
    <property type="match status" value="1"/>
</dbReference>
<dbReference type="Proteomes" id="UP001431783">
    <property type="component" value="Unassembled WGS sequence"/>
</dbReference>
<dbReference type="SUPFAM" id="SSF56672">
    <property type="entry name" value="DNA/RNA polymerases"/>
    <property type="match status" value="1"/>
</dbReference>
<dbReference type="InterPro" id="IPR000477">
    <property type="entry name" value="RT_dom"/>
</dbReference>
<keyword evidence="1" id="KW-0175">Coiled coil</keyword>
<feature type="domain" description="Reverse transcriptase" evidence="2">
    <location>
        <begin position="471"/>
        <end position="742"/>
    </location>
</feature>
<dbReference type="SUPFAM" id="SSF56219">
    <property type="entry name" value="DNase I-like"/>
    <property type="match status" value="1"/>
</dbReference>
<proteinExistence type="predicted"/>
<dbReference type="CDD" id="cd01650">
    <property type="entry name" value="RT_nLTR_like"/>
    <property type="match status" value="1"/>
</dbReference>
<dbReference type="AlphaFoldDB" id="A0AAW1UE08"/>
<name>A0AAW1UE08_9CUCU</name>
<dbReference type="GO" id="GO:0071897">
    <property type="term" value="P:DNA biosynthetic process"/>
    <property type="evidence" value="ECO:0007669"/>
    <property type="project" value="UniProtKB-ARBA"/>
</dbReference>
<evidence type="ECO:0000313" key="3">
    <source>
        <dbReference type="EMBL" id="KAK9881891.1"/>
    </source>
</evidence>
<gene>
    <name evidence="3" type="ORF">WA026_018088</name>
</gene>
<dbReference type="Pfam" id="PF00078">
    <property type="entry name" value="RVT_1"/>
    <property type="match status" value="1"/>
</dbReference>